<reference evidence="1" key="1">
    <citation type="submission" date="2024-02" db="EMBL/GenBank/DDBJ databases">
        <title>Metagenome Assembled Genome of Zalaria obscura JY119.</title>
        <authorList>
            <person name="Vighnesh L."/>
            <person name="Jagadeeshwari U."/>
            <person name="Venkata Ramana C."/>
            <person name="Sasikala C."/>
        </authorList>
    </citation>
    <scope>NUCLEOTIDE SEQUENCE</scope>
    <source>
        <strain evidence="1">JY119</strain>
    </source>
</reference>
<name>A0ACC3S9F8_9PEZI</name>
<proteinExistence type="predicted"/>
<keyword evidence="2" id="KW-1185">Reference proteome</keyword>
<sequence length="997" mass="108932">MVGRLATLSAVLAALAQAAPPKSVDPIIHVNPRVTYQKYDGIGVSEAFQRSLVLHELNTASQNLALDYLFSNVSGAGMTILRNGLGSSPTDPFDHMKSIAPTAPRSNSSHLNYIPLPRDDEYQVWLSQEAIARGVKTIYADAWSADGYMKTTGTDFDGGYLCGVTNTSCATGDWRQAYADKIVKYIQDYKAVGVTVDIVGFLNEPDLNTSYASMQSDGQQAADFLKVLYPTLKKAGLGTEIACCDGSGWEQQRERLTGIQEAGEEYTLGVVTSHGYSSLPSTPFATNKKTWITEWSTFDPINYNWYVAGNQSEGLTWANHIQQAFSFSNVTGFLYWWGAANTTDNQSLLFINNTAGVSVTKRLWAHAHFGSRFIRSGATRIGATVTGDSENALNVTAFANTDGTTAVQVINNGNVTETVTLEGLSLSNGRNAVVTYLTNQAHNLTEGVAVRETGNRAVARVPAKSLLSFVVEAKKGRPVQPYNMNSRSLRRLAADHAALHNQLLPPNYLFSPSSDSDSDLTTLDILLAGPPSTPYETGLFRLHLNIPLTYPTDPPKAFFRTKIFHPNVDPETGAVCVETLKRDWEAKLTLRDVLVTITCLLVQPNASSALNAEAGKLLEGGEGAWDGFERRAKLMTRLHAGVPRELKEVVREAVGRGEDKEKEELESKESEYVSAGEGGVGKRKDLGKSARAVTPPALRTPTLEEDTDIRMSSPSPRKDHVHQPRPFITQTPQDDIFGIRIPAPHTEPDSDLETDPDLQIHTDQENDITLSPMASKPPNLTTGPSPLRTGPPVPLGELHISDSRPCDNDDSFSSLESEYPPSPKKSPVKQRRNLLPSEDLENSFDVDSSFENSFTAPRPDYGRAESSRNAALRRQLFTPVTRDEGGETATPLAGAGIFSAPKTNKLFGGSKPILGTPAQARKRLATPETDPFNEPRAGNRVGKPALAPKMLGLRGKSVEQRRREELERKLWRLCGGNVERWNRGDFGGHFALKAARW</sequence>
<gene>
    <name evidence="1" type="ORF">M8818_006837</name>
</gene>
<organism evidence="1 2">
    <name type="scientific">Zalaria obscura</name>
    <dbReference type="NCBI Taxonomy" id="2024903"/>
    <lineage>
        <taxon>Eukaryota</taxon>
        <taxon>Fungi</taxon>
        <taxon>Dikarya</taxon>
        <taxon>Ascomycota</taxon>
        <taxon>Pezizomycotina</taxon>
        <taxon>Dothideomycetes</taxon>
        <taxon>Dothideomycetidae</taxon>
        <taxon>Dothideales</taxon>
        <taxon>Zalariaceae</taxon>
        <taxon>Zalaria</taxon>
    </lineage>
</organism>
<comment type="caution">
    <text evidence="1">The sequence shown here is derived from an EMBL/GenBank/DDBJ whole genome shotgun (WGS) entry which is preliminary data.</text>
</comment>
<protein>
    <submittedName>
        <fullName evidence="1">Uncharacterized protein</fullName>
    </submittedName>
</protein>
<accession>A0ACC3S9F8</accession>
<evidence type="ECO:0000313" key="1">
    <source>
        <dbReference type="EMBL" id="KAK8196670.1"/>
    </source>
</evidence>
<evidence type="ECO:0000313" key="2">
    <source>
        <dbReference type="Proteomes" id="UP001320706"/>
    </source>
</evidence>
<dbReference type="EMBL" id="JAMKPW020000041">
    <property type="protein sequence ID" value="KAK8196670.1"/>
    <property type="molecule type" value="Genomic_DNA"/>
</dbReference>
<dbReference type="Proteomes" id="UP001320706">
    <property type="component" value="Unassembled WGS sequence"/>
</dbReference>